<organism evidence="1 2">
    <name type="scientific">Paraburkholderia fungorum</name>
    <dbReference type="NCBI Taxonomy" id="134537"/>
    <lineage>
        <taxon>Bacteria</taxon>
        <taxon>Pseudomonadati</taxon>
        <taxon>Pseudomonadota</taxon>
        <taxon>Betaproteobacteria</taxon>
        <taxon>Burkholderiales</taxon>
        <taxon>Burkholderiaceae</taxon>
        <taxon>Paraburkholderia</taxon>
    </lineage>
</organism>
<name>A0AAU8T960_9BURK</name>
<proteinExistence type="predicted"/>
<gene>
    <name evidence="1" type="ORF">OI25_6772</name>
</gene>
<evidence type="ECO:0000313" key="1">
    <source>
        <dbReference type="EMBL" id="AJZ62472.1"/>
    </source>
</evidence>
<accession>A0AAU8T960</accession>
<dbReference type="KEGG" id="bfn:OI25_6772"/>
<protein>
    <submittedName>
        <fullName evidence="1">Uncharacterized protein</fullName>
    </submittedName>
</protein>
<dbReference type="EMBL" id="CP010027">
    <property type="protein sequence ID" value="AJZ62472.1"/>
    <property type="molecule type" value="Genomic_DNA"/>
</dbReference>
<sequence>MDRGGVMRAVRHISCLKSLIRVTRGGIVLELFPDYHLK</sequence>
<dbReference type="AlphaFoldDB" id="A0AAU8T960"/>
<reference evidence="1 2" key="1">
    <citation type="journal article" date="2015" name="Genome Announc.">
        <title>Complete genome sequences for 59 burkholderia isolates, both pathogenic and near neighbor.</title>
        <authorList>
            <person name="Johnson S.L."/>
            <person name="Bishop-Lilly K.A."/>
            <person name="Ladner J.T."/>
            <person name="Daligault H.E."/>
            <person name="Davenport K.W."/>
            <person name="Jaissle J."/>
            <person name="Frey K.G."/>
            <person name="Koroleva G.I."/>
            <person name="Bruce D.C."/>
            <person name="Coyne S.R."/>
            <person name="Broomall S.M."/>
            <person name="Li P.E."/>
            <person name="Teshima H."/>
            <person name="Gibbons H.S."/>
            <person name="Palacios G.F."/>
            <person name="Rosenzweig C.N."/>
            <person name="Redden C.L."/>
            <person name="Xu Y."/>
            <person name="Minogue T.D."/>
            <person name="Chain P.S."/>
        </authorList>
    </citation>
    <scope>NUCLEOTIDE SEQUENCE [LARGE SCALE GENOMIC DNA]</scope>
    <source>
        <strain evidence="1 2">ATCC BAA-463</strain>
    </source>
</reference>
<evidence type="ECO:0000313" key="2">
    <source>
        <dbReference type="Proteomes" id="UP000032614"/>
    </source>
</evidence>
<dbReference type="Proteomes" id="UP000032614">
    <property type="component" value="Chromosome 2"/>
</dbReference>